<dbReference type="EMBL" id="KZ305056">
    <property type="protein sequence ID" value="PIA34056.1"/>
    <property type="molecule type" value="Genomic_DNA"/>
</dbReference>
<evidence type="ECO:0000313" key="3">
    <source>
        <dbReference type="Proteomes" id="UP000230069"/>
    </source>
</evidence>
<dbReference type="SMART" id="SM00256">
    <property type="entry name" value="FBOX"/>
    <property type="match status" value="1"/>
</dbReference>
<dbReference type="InParanoid" id="A0A2G5CRZ5"/>
<reference evidence="2 3" key="1">
    <citation type="submission" date="2017-09" db="EMBL/GenBank/DDBJ databases">
        <title>WGS assembly of Aquilegia coerulea Goldsmith.</title>
        <authorList>
            <person name="Hodges S."/>
            <person name="Kramer E."/>
            <person name="Nordborg M."/>
            <person name="Tomkins J."/>
            <person name="Borevitz J."/>
            <person name="Derieg N."/>
            <person name="Yan J."/>
            <person name="Mihaltcheva S."/>
            <person name="Hayes R.D."/>
            <person name="Rokhsar D."/>
        </authorList>
    </citation>
    <scope>NUCLEOTIDE SEQUENCE [LARGE SCALE GENOMIC DNA]</scope>
    <source>
        <strain evidence="3">cv. Goldsmith</strain>
    </source>
</reference>
<dbReference type="STRING" id="218851.A0A2G5CRZ5"/>
<evidence type="ECO:0000313" key="2">
    <source>
        <dbReference type="EMBL" id="PIA34056.1"/>
    </source>
</evidence>
<dbReference type="InterPro" id="IPR053781">
    <property type="entry name" value="F-box_AtFBL13-like"/>
</dbReference>
<dbReference type="PANTHER" id="PTHR34223:SF51">
    <property type="entry name" value="OS06G0556300 PROTEIN"/>
    <property type="match status" value="1"/>
</dbReference>
<accession>A0A2G5CRZ5</accession>
<gene>
    <name evidence="2" type="ORF">AQUCO_03900154v1</name>
</gene>
<dbReference type="SUPFAM" id="SSF81383">
    <property type="entry name" value="F-box domain"/>
    <property type="match status" value="1"/>
</dbReference>
<dbReference type="OrthoDB" id="644676at2759"/>
<protein>
    <recommendedName>
        <fullName evidence="1">F-box domain-containing protein</fullName>
    </recommendedName>
</protein>
<sequence>MKSSANKKKLNKGGEDRISALPHALIHYILSFLEIREVLQTSFISRKWRYIWKSHPVLNFDYDVWNYHSKKKPNGLRYVRKDFTKAKCLNFVDRVLLFRDNSSPIQKINFTKPYTCDSLRGCFSQQENMLSCKGLILPDSLFTSGIEVLKLKADQYTSYQLPGLICSAHKLRTLDLKYIKLPNGKHNDEFVFNYPVLENLILEQCDFEHIGNLRVNAFAEGAAQSIL</sequence>
<dbReference type="InterPro" id="IPR001810">
    <property type="entry name" value="F-box_dom"/>
</dbReference>
<dbReference type="PANTHER" id="PTHR34223">
    <property type="entry name" value="OS11G0201299 PROTEIN"/>
    <property type="match status" value="1"/>
</dbReference>
<dbReference type="Gene3D" id="1.20.1280.50">
    <property type="match status" value="1"/>
</dbReference>
<dbReference type="InterPro" id="IPR036047">
    <property type="entry name" value="F-box-like_dom_sf"/>
</dbReference>
<dbReference type="InterPro" id="IPR053197">
    <property type="entry name" value="F-box_SCFL_complex_component"/>
</dbReference>
<dbReference type="PROSITE" id="PS50181">
    <property type="entry name" value="FBOX"/>
    <property type="match status" value="1"/>
</dbReference>
<keyword evidence="3" id="KW-1185">Reference proteome</keyword>
<dbReference type="CDD" id="cd22160">
    <property type="entry name" value="F-box_AtFBL13-like"/>
    <property type="match status" value="1"/>
</dbReference>
<dbReference type="Pfam" id="PF00646">
    <property type="entry name" value="F-box"/>
    <property type="match status" value="1"/>
</dbReference>
<feature type="domain" description="F-box" evidence="1">
    <location>
        <begin position="15"/>
        <end position="68"/>
    </location>
</feature>
<organism evidence="2 3">
    <name type="scientific">Aquilegia coerulea</name>
    <name type="common">Rocky mountain columbine</name>
    <dbReference type="NCBI Taxonomy" id="218851"/>
    <lineage>
        <taxon>Eukaryota</taxon>
        <taxon>Viridiplantae</taxon>
        <taxon>Streptophyta</taxon>
        <taxon>Embryophyta</taxon>
        <taxon>Tracheophyta</taxon>
        <taxon>Spermatophyta</taxon>
        <taxon>Magnoliopsida</taxon>
        <taxon>Ranunculales</taxon>
        <taxon>Ranunculaceae</taxon>
        <taxon>Thalictroideae</taxon>
        <taxon>Aquilegia</taxon>
    </lineage>
</organism>
<dbReference type="AlphaFoldDB" id="A0A2G5CRZ5"/>
<name>A0A2G5CRZ5_AQUCA</name>
<proteinExistence type="predicted"/>
<evidence type="ECO:0000259" key="1">
    <source>
        <dbReference type="PROSITE" id="PS50181"/>
    </source>
</evidence>
<dbReference type="Proteomes" id="UP000230069">
    <property type="component" value="Unassembled WGS sequence"/>
</dbReference>